<sequence length="50" mass="5608">MITTSRKYKHLRRDNGSNSEIKKCETILKLLTIGVLVGTAIFLAVRFSLA</sequence>
<accession>A0A075G441</accession>
<protein>
    <submittedName>
        <fullName evidence="2">Uncharacterized protein</fullName>
    </submittedName>
</protein>
<proteinExistence type="predicted"/>
<evidence type="ECO:0000313" key="2">
    <source>
        <dbReference type="EMBL" id="AIE96551.1"/>
    </source>
</evidence>
<keyword evidence="1" id="KW-0472">Membrane</keyword>
<reference evidence="2" key="1">
    <citation type="journal article" date="2014" name="Genome Biol. Evol.">
        <title>Pangenome evidence for extensive interdomain horizontal transfer affecting lineage core and shell genes in uncultured planktonic thaumarchaeota and euryarchaeota.</title>
        <authorList>
            <person name="Deschamps P."/>
            <person name="Zivanovic Y."/>
            <person name="Moreira D."/>
            <person name="Rodriguez-Valera F."/>
            <person name="Lopez-Garcia P."/>
        </authorList>
    </citation>
    <scope>NUCLEOTIDE SEQUENCE</scope>
</reference>
<dbReference type="EMBL" id="KF900482">
    <property type="protein sequence ID" value="AIE96551.1"/>
    <property type="molecule type" value="Genomic_DNA"/>
</dbReference>
<keyword evidence="1" id="KW-1133">Transmembrane helix</keyword>
<name>A0A075G441_9ARCH</name>
<dbReference type="AlphaFoldDB" id="A0A075G441"/>
<organism evidence="2">
    <name type="scientific">uncultured marine thaumarchaeote AD1000_80_F03</name>
    <dbReference type="NCBI Taxonomy" id="1455943"/>
    <lineage>
        <taxon>Archaea</taxon>
        <taxon>Nitrososphaerota</taxon>
        <taxon>environmental samples</taxon>
    </lineage>
</organism>
<keyword evidence="1" id="KW-0812">Transmembrane</keyword>
<feature type="transmembrane region" description="Helical" evidence="1">
    <location>
        <begin position="27"/>
        <end position="49"/>
    </location>
</feature>
<evidence type="ECO:0000256" key="1">
    <source>
        <dbReference type="SAM" id="Phobius"/>
    </source>
</evidence>